<proteinExistence type="predicted"/>
<evidence type="ECO:0008006" key="3">
    <source>
        <dbReference type="Google" id="ProtNLM"/>
    </source>
</evidence>
<reference evidence="1 2" key="1">
    <citation type="submission" date="2018-05" db="EMBL/GenBank/DDBJ databases">
        <title>Spiribacter halobius sp. nov., a moderately halophilic bacterium isolated from marine solar saltern.</title>
        <authorList>
            <person name="Zheng W.-S."/>
            <person name="Lu D.-C."/>
            <person name="Du Z.-J."/>
        </authorList>
    </citation>
    <scope>NUCLEOTIDE SEQUENCE [LARGE SCALE GENOMIC DNA]</scope>
    <source>
        <strain evidence="1 2">E85</strain>
    </source>
</reference>
<comment type="caution">
    <text evidence="1">The sequence shown here is derived from an EMBL/GenBank/DDBJ whole genome shotgun (WGS) entry which is preliminary data.</text>
</comment>
<dbReference type="EMBL" id="QFFI01000036">
    <property type="protein sequence ID" value="PWG61405.1"/>
    <property type="molecule type" value="Genomic_DNA"/>
</dbReference>
<accession>A0A2U2MX11</accession>
<dbReference type="OrthoDB" id="5794430at2"/>
<evidence type="ECO:0000313" key="2">
    <source>
        <dbReference type="Proteomes" id="UP000245474"/>
    </source>
</evidence>
<dbReference type="AlphaFoldDB" id="A0A2U2MX11"/>
<dbReference type="RefSeq" id="WP_109679963.1">
    <property type="nucleotide sequence ID" value="NZ_CP086615.1"/>
</dbReference>
<protein>
    <recommendedName>
        <fullName evidence="3">Aminoglycoside phosphotransferase domain-containing protein</fullName>
    </recommendedName>
</protein>
<organism evidence="1 2">
    <name type="scientific">Sediminicurvatus halobius</name>
    <dbReference type="NCBI Taxonomy" id="2182432"/>
    <lineage>
        <taxon>Bacteria</taxon>
        <taxon>Pseudomonadati</taxon>
        <taxon>Pseudomonadota</taxon>
        <taxon>Gammaproteobacteria</taxon>
        <taxon>Chromatiales</taxon>
        <taxon>Ectothiorhodospiraceae</taxon>
        <taxon>Sediminicurvatus</taxon>
    </lineage>
</organism>
<dbReference type="Proteomes" id="UP000245474">
    <property type="component" value="Unassembled WGS sequence"/>
</dbReference>
<sequence length="214" mass="24714">MSRESDRIDARIDALRTDRLPATLVSSDGYHCEVWRCAGSVRRDGQRETRDFVIKVPRVPFTAAEVRVMRREHRRLRDALGDIVPETLYVIAHIDGVESVVALAPTISRWFDIANPANEAEARPLLERMPRARAALCRFIEVAEAWYQSEERVIDLYGLENLVLDRNRHLHYIDSFGVFFHADVLNALPDPDPGLAERIELSRRRLEYLRDLLV</sequence>
<evidence type="ECO:0000313" key="1">
    <source>
        <dbReference type="EMBL" id="PWG61405.1"/>
    </source>
</evidence>
<name>A0A2U2MX11_9GAMM</name>
<keyword evidence="2" id="KW-1185">Reference proteome</keyword>
<gene>
    <name evidence="1" type="ORF">DEM34_16685</name>
</gene>